<keyword evidence="2" id="KW-1185">Reference proteome</keyword>
<sequence>MMLPREFVIENNNMDTFINTVFPDLHQNFSNTEYNSDVDFINHKIGESIHGWLLCKLPNRNRRRKSF</sequence>
<dbReference type="OrthoDB" id="272985at2759"/>
<proteinExistence type="predicted"/>
<evidence type="ECO:0000313" key="1">
    <source>
        <dbReference type="EMBL" id="EPZ36921.1"/>
    </source>
</evidence>
<dbReference type="AlphaFoldDB" id="A0A075B3H1"/>
<accession>A0A075B3H1</accession>
<dbReference type="Proteomes" id="UP000030755">
    <property type="component" value="Unassembled WGS sequence"/>
</dbReference>
<name>A0A075B3H1_ROZAC</name>
<reference evidence="1 2" key="1">
    <citation type="journal article" date="2013" name="Curr. Biol.">
        <title>Shared signatures of parasitism and phylogenomics unite Cryptomycota and microsporidia.</title>
        <authorList>
            <person name="James T.Y."/>
            <person name="Pelin A."/>
            <person name="Bonen L."/>
            <person name="Ahrendt S."/>
            <person name="Sain D."/>
            <person name="Corradi N."/>
            <person name="Stajich J.E."/>
        </authorList>
    </citation>
    <scope>NUCLEOTIDE SEQUENCE [LARGE SCALE GENOMIC DNA]</scope>
    <source>
        <strain evidence="1 2">CSF55</strain>
    </source>
</reference>
<dbReference type="EMBL" id="KE560386">
    <property type="protein sequence ID" value="EPZ36921.1"/>
    <property type="molecule type" value="Genomic_DNA"/>
</dbReference>
<dbReference type="HOGENOM" id="CLU_2813836_0_0_1"/>
<gene>
    <name evidence="1" type="ORF">O9G_005613</name>
</gene>
<protein>
    <submittedName>
        <fullName evidence="1">Uncharacterized protein</fullName>
    </submittedName>
</protein>
<evidence type="ECO:0000313" key="2">
    <source>
        <dbReference type="Proteomes" id="UP000030755"/>
    </source>
</evidence>
<organism evidence="1 2">
    <name type="scientific">Rozella allomycis (strain CSF55)</name>
    <dbReference type="NCBI Taxonomy" id="988480"/>
    <lineage>
        <taxon>Eukaryota</taxon>
        <taxon>Fungi</taxon>
        <taxon>Fungi incertae sedis</taxon>
        <taxon>Cryptomycota</taxon>
        <taxon>Cryptomycota incertae sedis</taxon>
        <taxon>Rozella</taxon>
    </lineage>
</organism>